<dbReference type="InterPro" id="IPR050445">
    <property type="entry name" value="Bact_polysacc_biosynth/exp"/>
</dbReference>
<comment type="caution">
    <text evidence="3">The sequence shown here is derived from an EMBL/GenBank/DDBJ whole genome shotgun (WGS) entry which is preliminary data.</text>
</comment>
<dbReference type="RefSeq" id="WP_377585386.1">
    <property type="nucleotide sequence ID" value="NZ_JBHTKA010000015.1"/>
</dbReference>
<dbReference type="Gene3D" id="3.40.50.300">
    <property type="entry name" value="P-loop containing nucleotide triphosphate hydrolases"/>
    <property type="match status" value="1"/>
</dbReference>
<dbReference type="SUPFAM" id="SSF52540">
    <property type="entry name" value="P-loop containing nucleoside triphosphate hydrolases"/>
    <property type="match status" value="1"/>
</dbReference>
<sequence length="743" mass="84027">MDFYLILRTLQRRLWVLIVFPLIAVACAVFFVLRMDKIYSSYAHLATGFTADDAVRLNDQSSNSFEVNTRFTNVIESMHSMPVLSLVSYKLMLHDLENETPFRKIEDNKALDFPLTESFLTKAKEAFKSQAAEAKPINTSDPFGYQLYELLKAYGYDYESLSEDFNIKRLTTSDFISVDFSSENPFLSAMAVNTLCQEFIRYNKVLKGDRSSESIDFLETLVRDKKRVLDEKEALLNDFKVNNNVFNYGAESESKIAQITEYEMNKEREEKNINALRLSLAQLNEKIQSGAGLNQQEVIQINQRIIDLRRRITDITNTGTEAEKATLGRLRDELQLEASRLDLLNQAKEQDQLVDLTKERDKVKLDLEIAQSNLASADLALRRLKYDVSGFATKEAKISELQRDVQVASDEYLDAQDKLNSSRNKALGVGSSLRQILEAQPSLEPEPSKGILIVALAGIGSFVICIVVLLLIEFADMSIRIPIRLERLTGLSTIGSLNQIKIKGFDLRKTFAAKATDRESTTFVHFLRKLRYEIQKSDKKVFLVSSTQPYVGKSFIIICLSYTLSLVNKKILIIDTNFKRNSLTKLLLPAPDNRKLLKRGVDEKALLLNGKNGEAQETNGTTSEPAGEDNHNIIYKTEFKGVDIIGNIGGTDSPSEILAGRDFKEMIANLSEQYDYIFLEGPSINEYSDSKELIDYVDKVIAVFDANTNLNPLDRESITYLKSIKEKYLGSVLNKVQLKDLSV</sequence>
<evidence type="ECO:0000256" key="2">
    <source>
        <dbReference type="SAM" id="Phobius"/>
    </source>
</evidence>
<protein>
    <submittedName>
        <fullName evidence="3">Exopolysaccharide transport family protein</fullName>
    </submittedName>
</protein>
<organism evidence="3 4">
    <name type="scientific">Ohtaekwangia kribbensis</name>
    <dbReference type="NCBI Taxonomy" id="688913"/>
    <lineage>
        <taxon>Bacteria</taxon>
        <taxon>Pseudomonadati</taxon>
        <taxon>Bacteroidota</taxon>
        <taxon>Cytophagia</taxon>
        <taxon>Cytophagales</taxon>
        <taxon>Fulvivirgaceae</taxon>
        <taxon>Ohtaekwangia</taxon>
    </lineage>
</organism>
<proteinExistence type="predicted"/>
<accession>A0ABW3KD53</accession>
<name>A0ABW3KD53_9BACT</name>
<feature type="coiled-coil region" evidence="1">
    <location>
        <begin position="218"/>
        <end position="286"/>
    </location>
</feature>
<dbReference type="PANTHER" id="PTHR32309:SF13">
    <property type="entry name" value="FERRIC ENTEROBACTIN TRANSPORT PROTEIN FEPE"/>
    <property type="match status" value="1"/>
</dbReference>
<dbReference type="Proteomes" id="UP001597112">
    <property type="component" value="Unassembled WGS sequence"/>
</dbReference>
<dbReference type="EMBL" id="JBHTKA010000015">
    <property type="protein sequence ID" value="MFD1003141.1"/>
    <property type="molecule type" value="Genomic_DNA"/>
</dbReference>
<reference evidence="4" key="1">
    <citation type="journal article" date="2019" name="Int. J. Syst. Evol. Microbiol.">
        <title>The Global Catalogue of Microorganisms (GCM) 10K type strain sequencing project: providing services to taxonomists for standard genome sequencing and annotation.</title>
        <authorList>
            <consortium name="The Broad Institute Genomics Platform"/>
            <consortium name="The Broad Institute Genome Sequencing Center for Infectious Disease"/>
            <person name="Wu L."/>
            <person name="Ma J."/>
        </authorList>
    </citation>
    <scope>NUCLEOTIDE SEQUENCE [LARGE SCALE GENOMIC DNA]</scope>
    <source>
        <strain evidence="4">CCUG 58938</strain>
    </source>
</reference>
<keyword evidence="2" id="KW-1133">Transmembrane helix</keyword>
<dbReference type="InterPro" id="IPR027417">
    <property type="entry name" value="P-loop_NTPase"/>
</dbReference>
<feature type="coiled-coil region" evidence="1">
    <location>
        <begin position="331"/>
        <end position="418"/>
    </location>
</feature>
<keyword evidence="4" id="KW-1185">Reference proteome</keyword>
<keyword evidence="1" id="KW-0175">Coiled coil</keyword>
<dbReference type="PANTHER" id="PTHR32309">
    <property type="entry name" value="TYROSINE-PROTEIN KINASE"/>
    <property type="match status" value="1"/>
</dbReference>
<evidence type="ECO:0000313" key="3">
    <source>
        <dbReference type="EMBL" id="MFD1003141.1"/>
    </source>
</evidence>
<keyword evidence="2" id="KW-0812">Transmembrane</keyword>
<keyword evidence="2" id="KW-0472">Membrane</keyword>
<feature type="transmembrane region" description="Helical" evidence="2">
    <location>
        <begin position="450"/>
        <end position="472"/>
    </location>
</feature>
<gene>
    <name evidence="3" type="ORF">ACFQ21_27695</name>
</gene>
<evidence type="ECO:0000313" key="4">
    <source>
        <dbReference type="Proteomes" id="UP001597112"/>
    </source>
</evidence>
<feature type="transmembrane region" description="Helical" evidence="2">
    <location>
        <begin position="14"/>
        <end position="33"/>
    </location>
</feature>
<evidence type="ECO:0000256" key="1">
    <source>
        <dbReference type="SAM" id="Coils"/>
    </source>
</evidence>